<dbReference type="PANTHER" id="PTHR30329">
    <property type="entry name" value="STATOR ELEMENT OF FLAGELLAR MOTOR COMPLEX"/>
    <property type="match status" value="1"/>
</dbReference>
<feature type="domain" description="OmpA-like" evidence="3">
    <location>
        <begin position="330"/>
        <end position="447"/>
    </location>
</feature>
<accession>A0A069PDD2</accession>
<gene>
    <name evidence="4" type="ORF">BG61_06965</name>
</gene>
<sequence length="448" mass="47659">MTQQLIVSASIRARKAALRAPRACSPVSSAAISRERVPARIARITLLQRALGNRRVAQLIRAGRLTPHGRIAGIERTRDRHAPDLERMLQRDTAQTEDMDKPATTTAASRHIQRRLIVSGSSEALVTEYLTLVGNASGLRLNWNFAQPRVTVGGNLPGAVPAADGRSNILSVINHPTQNAELHIGTNQPRVAVGAFPAGASTIQTIDMDDIRNLNAALPGQGTAKAFHEMMENFNAHGIGFGNFAASHARGLEAESDVLENQGIVGRRLSGGVAPTVIPAPPGQPTAPNITYLRQLQDFTHYFLEIIQRRTTGSPTGPGADFEVVSARRIPKVQVSQRTVDSFVSGSNAVPAAGNVVLATALADLNANPNSTLLIEGFADNVGTEAANRTTSRNRAATAQAFFVANGIAADRIAIVGRGETSFVATNANEAGRLQNRRIVMTVHRPGP</sequence>
<name>A0A069PDD2_9BURK</name>
<dbReference type="RefSeq" id="WP_051673057.1">
    <property type="nucleotide sequence ID" value="NZ_CADFFX010000005.1"/>
</dbReference>
<evidence type="ECO:0000313" key="5">
    <source>
        <dbReference type="Proteomes" id="UP000027466"/>
    </source>
</evidence>
<keyword evidence="5" id="KW-1185">Reference proteome</keyword>
<evidence type="ECO:0000256" key="1">
    <source>
        <dbReference type="PROSITE-ProRule" id="PRU00473"/>
    </source>
</evidence>
<evidence type="ECO:0000313" key="4">
    <source>
        <dbReference type="EMBL" id="KDR37814.1"/>
    </source>
</evidence>
<evidence type="ECO:0000256" key="2">
    <source>
        <dbReference type="SAM" id="MobiDB-lite"/>
    </source>
</evidence>
<dbReference type="InterPro" id="IPR036737">
    <property type="entry name" value="OmpA-like_sf"/>
</dbReference>
<dbReference type="GO" id="GO:0016020">
    <property type="term" value="C:membrane"/>
    <property type="evidence" value="ECO:0007669"/>
    <property type="project" value="UniProtKB-UniRule"/>
</dbReference>
<proteinExistence type="predicted"/>
<dbReference type="STRING" id="60547.GCA_000751215_02830"/>
<organism evidence="4 5">
    <name type="scientific">Caballeronia glathei</name>
    <dbReference type="NCBI Taxonomy" id="60547"/>
    <lineage>
        <taxon>Bacteria</taxon>
        <taxon>Pseudomonadati</taxon>
        <taxon>Pseudomonadota</taxon>
        <taxon>Betaproteobacteria</taxon>
        <taxon>Burkholderiales</taxon>
        <taxon>Burkholderiaceae</taxon>
        <taxon>Caballeronia</taxon>
    </lineage>
</organism>
<dbReference type="Gene3D" id="3.30.1330.60">
    <property type="entry name" value="OmpA-like domain"/>
    <property type="match status" value="1"/>
</dbReference>
<dbReference type="EMBL" id="JFHC01000135">
    <property type="protein sequence ID" value="KDR37814.1"/>
    <property type="molecule type" value="Genomic_DNA"/>
</dbReference>
<dbReference type="PANTHER" id="PTHR30329:SF21">
    <property type="entry name" value="LIPOPROTEIN YIAD-RELATED"/>
    <property type="match status" value="1"/>
</dbReference>
<dbReference type="InterPro" id="IPR006665">
    <property type="entry name" value="OmpA-like"/>
</dbReference>
<comment type="caution">
    <text evidence="4">The sequence shown here is derived from an EMBL/GenBank/DDBJ whole genome shotgun (WGS) entry which is preliminary data.</text>
</comment>
<dbReference type="CDD" id="cd07185">
    <property type="entry name" value="OmpA_C-like"/>
    <property type="match status" value="1"/>
</dbReference>
<dbReference type="AlphaFoldDB" id="A0A069PDD2"/>
<dbReference type="Proteomes" id="UP000027466">
    <property type="component" value="Unassembled WGS sequence"/>
</dbReference>
<dbReference type="InterPro" id="IPR050330">
    <property type="entry name" value="Bact_OuterMem_StrucFunc"/>
</dbReference>
<dbReference type="PROSITE" id="PS51123">
    <property type="entry name" value="OMPA_2"/>
    <property type="match status" value="1"/>
</dbReference>
<reference evidence="4 5" key="1">
    <citation type="submission" date="2014-03" db="EMBL/GenBank/DDBJ databases">
        <title>Draft Genome Sequences of Four Burkholderia Strains.</title>
        <authorList>
            <person name="Liu X.Y."/>
            <person name="Li C.X."/>
            <person name="Xu J.H."/>
        </authorList>
    </citation>
    <scope>NUCLEOTIDE SEQUENCE [LARGE SCALE GENOMIC DNA]</scope>
    <source>
        <strain evidence="4 5">DSM 50014</strain>
    </source>
</reference>
<keyword evidence="1" id="KW-0472">Membrane</keyword>
<feature type="region of interest" description="Disordered" evidence="2">
    <location>
        <begin position="90"/>
        <end position="109"/>
    </location>
</feature>
<protein>
    <recommendedName>
        <fullName evidence="3">OmpA-like domain-containing protein</fullName>
    </recommendedName>
</protein>
<evidence type="ECO:0000259" key="3">
    <source>
        <dbReference type="PROSITE" id="PS51123"/>
    </source>
</evidence>
<dbReference type="Pfam" id="PF00691">
    <property type="entry name" value="OmpA"/>
    <property type="match status" value="1"/>
</dbReference>
<dbReference type="SUPFAM" id="SSF103088">
    <property type="entry name" value="OmpA-like"/>
    <property type="match status" value="1"/>
</dbReference>